<feature type="region of interest" description="Disordered" evidence="1">
    <location>
        <begin position="1"/>
        <end position="27"/>
    </location>
</feature>
<sequence>MKELDIKETPDLREDARSHTGSNTTITTITTNNTTVTKKKHKKVRADKRQHHKHEEGTEEIVDSEESIEERRRLTQQLRRQPIHQLRPLLPSEEQVQEELAPNFLTSPIRETLSLPLDVASVTSESTVLSQVSNLVEPETAAGTSATVKVVPETALVTEEIILSERESDTILLDSARLATSPHYKLFGVNEPVQVSEVSPQESSFYQGPMTMPTQVSATADFLPVQPLVVSESTAQDSTGALDQPAENVSSATLQLLTHDATIVQEIVSSQSERELSISQLPTSSYAHSNVLSKESLEIMEVHRIEKEETFDGRIKLPTVRPHYQILPSESIQTEETITQDAPSRYYPELVVPTESARPAIVEQKSYTTEVMNAPEKEDTYQPGRMPPQQWAEVQLLTKEPISIMAQHVGESEVEFSAGPPTSSYQATGSVTMFENQITTQLVNDNITTQDFQAQPFESKHANVEFLERTSVSVSKVLSNEAEALLAPFEVTDSAMAQTTLTAFKPVSESVLQFVHEKETLHHGAPRPNEAVAATLLEPIENLAVTEVETADTAGRFSPEAIDRSEQASTTFVPVQSHSVTTVDTNEKEAVLLGKAIVPSAHAEPQLNLQHQLEIVQHETAEREVTFQPQAMPQDQVVKATPTDSLKSVLVQETIANVTAAELRQDTPASQLARVARAGEHEEKIVSETTIYETIRSQEDMLRPEEKTAELQLPNLASELIVTEIISGQMANEECELEELTKNQMIKPIPTHLLKTVLVEETVTSERTEHLVVQVAQGTTQADIKSDELDETIVSEAMVLEGTQQYPVPDAPAQKSAITQVERPVEGLKVTEVIFEQREHEEIVHPAKDHSAKPVPTEALKSVLIEEVQLSSHAEALETADTHTSEAIIKIGDALEQTTVQELVVLEDVNKLKEVSKPEEKIAETLLQPRSELTITEVIPEYREREGFDVAEIAKDHTARSVPSHTLKSVQVETIETVDSLANIVEPVVTKSLATLQRDQLEEKIVSEQLVLEALNQYDREGVAMRQAVPALEPNSELMVTEVMVEQKEQEKVDELAVKNAHAQSLPTHMLKSVTVHQVEASESLDKIEQTVSVKTLASVRNDQLEQTMVSETIAYEATTSIVDDVKPTEKQADMSVIPINELLVSETVPEQKEKEGYNVVEIAQNYVAKQVPTHSFKSVQVQETIASEDASQLSQATESVTKATTQNDELEQTTVSETIAFEQTPALEVAPKPTPKSAESLYEPQIGVIVTEVNAGQKERDGCSVADLAQDHTATPIAGHALKMVTVEEITVSDTINQLESPQQTLRSASMRSEQFEQTTVQEMTVYEGSQQLPLDEMPAVKSADRSIVPNTELIVTEIMSEQKEREGYNPAELARDYTATTTVTSHSLKSVTVQEILAEECVDKLQDGQIIEPTSATFSDNKLDETIIREAVVLESIDNYTMEFTPSEKQALPNITPMSELLVTEVVVEQKEKDGYSVQDIAQEHVVRMLPSHTLKSVIVEEVQTSDVVGDVEELRSSPLTASVRKEQLESQTITEQLIFEGLEKLNEQHTPTHNSASSKIEASNELLVTEVVTEQREQEGYDVQQIASNYSAKEVPSHTLRSALIEETHPIDDVKQFVNTPHTSHAKPLTDEIEERIITENVVLENVNPLDKVSQPASKHAEKVLQSQTELHITEVIVEQKEKEGYSVSDLTVQQSAKTVPTEALKSITVQEVVLSSVTGNIEDREANSTTFATVRNDEHQETTISEQVVYEATDRLEQHTVPEGKTASSSMQPREELVVTEVICEQKELEGFDVHQIASGYSAYPVPSQLFKSLAVEQVQPVEIHGVIKEQPTVADETHALVNDLENEQKIIQETLVYETLADNPADPTPEQKLANIDVQSVQELVVTEVIAEQKERESFDVHEIAKDYTAHPKTTGLHKSIAIQEVHSSDALEELRTAIPVATAISHTDNLQETVASENTVLEAISNLVQGEPATDSQKAKVVPSDALKPLTVELVDTLQSVTDVPEGQVPKSKALVKNDTVDETTVVETMILENTSEYNQQLVITQQTAKALTDEETKKSILIQEVLTLYEPNLILTDNAKPIEASFSPEKMLQTTVEQTTAYEGTEQLTAVLAMDKKYPVFAMQGLELPLQSTVDVSDAVNELTSHQEPTASVQPSLTEQLPAAFTIETVIQDSYGKLSTPKETTAHQAQRTVPNLFVSTTTETVVGEGLDRSDFSLQSETQTAFMKFTDMIVVPLQSEQLTSDTAQLLEDTVQPQNMTEKETQEENFEKQIIKTQEEKKLKGKIEPITEIITIQQDKKPPNTTVKVSKPDVPILNKDTQNKTTIEEHPEVVEEVRSDSGVVKTKVVKKKIIKKRVGPKEEVTEEVTVQEDGKQPETTVTVSEREVPYE</sequence>
<keyword evidence="3" id="KW-1185">Reference proteome</keyword>
<protein>
    <submittedName>
        <fullName evidence="2">Uncharacterized protein</fullName>
    </submittedName>
</protein>
<accession>A0A182PH79</accession>
<dbReference type="EnsemblMetazoa" id="AEPI006288-RA">
    <property type="protein sequence ID" value="AEPI006288-PA"/>
    <property type="gene ID" value="AEPI006288"/>
</dbReference>
<dbReference type="Proteomes" id="UP000075885">
    <property type="component" value="Unassembled WGS sequence"/>
</dbReference>
<feature type="compositionally biased region" description="Acidic residues" evidence="1">
    <location>
        <begin position="57"/>
        <end position="68"/>
    </location>
</feature>
<feature type="region of interest" description="Disordered" evidence="1">
    <location>
        <begin position="41"/>
        <end position="68"/>
    </location>
</feature>
<evidence type="ECO:0000313" key="3">
    <source>
        <dbReference type="Proteomes" id="UP000075885"/>
    </source>
</evidence>
<reference evidence="2" key="2">
    <citation type="submission" date="2020-05" db="UniProtKB">
        <authorList>
            <consortium name="EnsemblMetazoa"/>
        </authorList>
    </citation>
    <scope>IDENTIFICATION</scope>
    <source>
        <strain evidence="2">Epiroticus2</strain>
    </source>
</reference>
<proteinExistence type="predicted"/>
<evidence type="ECO:0000313" key="2">
    <source>
        <dbReference type="EnsemblMetazoa" id="AEPI006288-PA"/>
    </source>
</evidence>
<feature type="compositionally biased region" description="Basic and acidic residues" evidence="1">
    <location>
        <begin position="1"/>
        <end position="18"/>
    </location>
</feature>
<feature type="region of interest" description="Disordered" evidence="1">
    <location>
        <begin position="2365"/>
        <end position="2396"/>
    </location>
</feature>
<feature type="compositionally biased region" description="Basic residues" evidence="1">
    <location>
        <begin position="41"/>
        <end position="52"/>
    </location>
</feature>
<organism evidence="2 3">
    <name type="scientific">Anopheles epiroticus</name>
    <dbReference type="NCBI Taxonomy" id="199890"/>
    <lineage>
        <taxon>Eukaryota</taxon>
        <taxon>Metazoa</taxon>
        <taxon>Ecdysozoa</taxon>
        <taxon>Arthropoda</taxon>
        <taxon>Hexapoda</taxon>
        <taxon>Insecta</taxon>
        <taxon>Pterygota</taxon>
        <taxon>Neoptera</taxon>
        <taxon>Endopterygota</taxon>
        <taxon>Diptera</taxon>
        <taxon>Nematocera</taxon>
        <taxon>Culicoidea</taxon>
        <taxon>Culicidae</taxon>
        <taxon>Anophelinae</taxon>
        <taxon>Anopheles</taxon>
    </lineage>
</organism>
<name>A0A182PH79_9DIPT</name>
<dbReference type="STRING" id="199890.A0A182PH79"/>
<evidence type="ECO:0000256" key="1">
    <source>
        <dbReference type="SAM" id="MobiDB-lite"/>
    </source>
</evidence>
<dbReference type="VEuPathDB" id="VectorBase:AEPI006288"/>
<reference evidence="3" key="1">
    <citation type="submission" date="2013-03" db="EMBL/GenBank/DDBJ databases">
        <title>The Genome Sequence of Anopheles epiroticus epiroticus2.</title>
        <authorList>
            <consortium name="The Broad Institute Genomics Platform"/>
            <person name="Neafsey D.E."/>
            <person name="Howell P."/>
            <person name="Walker B."/>
            <person name="Young S.K."/>
            <person name="Zeng Q."/>
            <person name="Gargeya S."/>
            <person name="Fitzgerald M."/>
            <person name="Haas B."/>
            <person name="Abouelleil A."/>
            <person name="Allen A.W."/>
            <person name="Alvarado L."/>
            <person name="Arachchi H.M."/>
            <person name="Berlin A.M."/>
            <person name="Chapman S.B."/>
            <person name="Gainer-Dewar J."/>
            <person name="Goldberg J."/>
            <person name="Griggs A."/>
            <person name="Gujja S."/>
            <person name="Hansen M."/>
            <person name="Howarth C."/>
            <person name="Imamovic A."/>
            <person name="Ireland A."/>
            <person name="Larimer J."/>
            <person name="McCowan C."/>
            <person name="Murphy C."/>
            <person name="Pearson M."/>
            <person name="Poon T.W."/>
            <person name="Priest M."/>
            <person name="Roberts A."/>
            <person name="Saif S."/>
            <person name="Shea T."/>
            <person name="Sisk P."/>
            <person name="Sykes S."/>
            <person name="Wortman J."/>
            <person name="Nusbaum C."/>
            <person name="Birren B."/>
        </authorList>
    </citation>
    <scope>NUCLEOTIDE SEQUENCE [LARGE SCALE GENOMIC DNA]</scope>
    <source>
        <strain evidence="3">Epiroticus2</strain>
    </source>
</reference>